<comment type="caution">
    <text evidence="3">The sequence shown here is derived from an EMBL/GenBank/DDBJ whole genome shotgun (WGS) entry which is preliminary data.</text>
</comment>
<dbReference type="AlphaFoldDB" id="A0A1Y2C1X5"/>
<feature type="compositionally biased region" description="Low complexity" evidence="1">
    <location>
        <begin position="212"/>
        <end position="224"/>
    </location>
</feature>
<keyword evidence="4" id="KW-1185">Reference proteome</keyword>
<evidence type="ECO:0000256" key="2">
    <source>
        <dbReference type="SAM" id="Phobius"/>
    </source>
</evidence>
<proteinExistence type="predicted"/>
<accession>A0A1Y2C1X5</accession>
<evidence type="ECO:0000313" key="3">
    <source>
        <dbReference type="EMBL" id="ORY41011.1"/>
    </source>
</evidence>
<gene>
    <name evidence="3" type="ORF">BCR33DRAFT_351416</name>
</gene>
<name>A0A1Y2C1X5_9FUNG</name>
<dbReference type="InterPro" id="IPR032675">
    <property type="entry name" value="LRR_dom_sf"/>
</dbReference>
<keyword evidence="2" id="KW-0472">Membrane</keyword>
<organism evidence="3 4">
    <name type="scientific">Rhizoclosmatium globosum</name>
    <dbReference type="NCBI Taxonomy" id="329046"/>
    <lineage>
        <taxon>Eukaryota</taxon>
        <taxon>Fungi</taxon>
        <taxon>Fungi incertae sedis</taxon>
        <taxon>Chytridiomycota</taxon>
        <taxon>Chytridiomycota incertae sedis</taxon>
        <taxon>Chytridiomycetes</taxon>
        <taxon>Chytridiales</taxon>
        <taxon>Chytriomycetaceae</taxon>
        <taxon>Rhizoclosmatium</taxon>
    </lineage>
</organism>
<dbReference type="Proteomes" id="UP000193642">
    <property type="component" value="Unassembled WGS sequence"/>
</dbReference>
<evidence type="ECO:0000313" key="4">
    <source>
        <dbReference type="Proteomes" id="UP000193642"/>
    </source>
</evidence>
<keyword evidence="2" id="KW-1133">Transmembrane helix</keyword>
<feature type="region of interest" description="Disordered" evidence="1">
    <location>
        <begin position="204"/>
        <end position="232"/>
    </location>
</feature>
<feature type="transmembrane region" description="Helical" evidence="2">
    <location>
        <begin position="147"/>
        <end position="167"/>
    </location>
</feature>
<sequence>MTGDIGVTDPKRILNGSLPQLTPVLADPKGRFFGIGLSNNNLSGSIPANFGDSLGHFNVSNNPLLSGPLPQSVTNSIGQWTGTRVCRLENTQLCVPATWAHEPSCIRDTALALPVCGGTTPLSIDPSDPNAPASRGWWIFNGSFNQIVGITFLFAFIVMLMWGLVLWRRRNLAMRSREESDYTSPQRPEDIELNARRADELNLPMYEPPAPAYAEGSTVAAAAAEAKKDDQK</sequence>
<protein>
    <recommendedName>
        <fullName evidence="5">L domain-like protein</fullName>
    </recommendedName>
</protein>
<evidence type="ECO:0000256" key="1">
    <source>
        <dbReference type="SAM" id="MobiDB-lite"/>
    </source>
</evidence>
<dbReference type="EMBL" id="MCGO01000033">
    <property type="protein sequence ID" value="ORY41011.1"/>
    <property type="molecule type" value="Genomic_DNA"/>
</dbReference>
<dbReference type="OrthoDB" id="2153790at2759"/>
<reference evidence="3 4" key="1">
    <citation type="submission" date="2016-07" db="EMBL/GenBank/DDBJ databases">
        <title>Pervasive Adenine N6-methylation of Active Genes in Fungi.</title>
        <authorList>
            <consortium name="DOE Joint Genome Institute"/>
            <person name="Mondo S.J."/>
            <person name="Dannebaum R.O."/>
            <person name="Kuo R.C."/>
            <person name="Labutti K."/>
            <person name="Haridas S."/>
            <person name="Kuo A."/>
            <person name="Salamov A."/>
            <person name="Ahrendt S.R."/>
            <person name="Lipzen A."/>
            <person name="Sullivan W."/>
            <person name="Andreopoulos W.B."/>
            <person name="Clum A."/>
            <person name="Lindquist E."/>
            <person name="Daum C."/>
            <person name="Ramamoorthy G.K."/>
            <person name="Gryganskyi A."/>
            <person name="Culley D."/>
            <person name="Magnuson J.K."/>
            <person name="James T.Y."/>
            <person name="O'Malley M.A."/>
            <person name="Stajich J.E."/>
            <person name="Spatafora J.W."/>
            <person name="Visel A."/>
            <person name="Grigoriev I.V."/>
        </authorList>
    </citation>
    <scope>NUCLEOTIDE SEQUENCE [LARGE SCALE GENOMIC DNA]</scope>
    <source>
        <strain evidence="3 4">JEL800</strain>
    </source>
</reference>
<dbReference type="Gene3D" id="3.80.10.10">
    <property type="entry name" value="Ribonuclease Inhibitor"/>
    <property type="match status" value="1"/>
</dbReference>
<evidence type="ECO:0008006" key="5">
    <source>
        <dbReference type="Google" id="ProtNLM"/>
    </source>
</evidence>
<keyword evidence="2" id="KW-0812">Transmembrane</keyword>